<sequence length="65" mass="6699">NSDGVNLGTRVSTTSSGAGARTPLTVPMIAQVQITVDKTINYATDDVPDSLSVITDLKDHPASSV</sequence>
<gene>
    <name evidence="2" type="ORF">TRAPUB_8297</name>
</gene>
<dbReference type="Proteomes" id="UP000184267">
    <property type="component" value="Unassembled WGS sequence"/>
</dbReference>
<keyword evidence="3" id="KW-1185">Reference proteome</keyword>
<feature type="non-terminal residue" evidence="2">
    <location>
        <position position="1"/>
    </location>
</feature>
<evidence type="ECO:0000313" key="3">
    <source>
        <dbReference type="Proteomes" id="UP000184267"/>
    </source>
</evidence>
<feature type="region of interest" description="Disordered" evidence="1">
    <location>
        <begin position="1"/>
        <end position="21"/>
    </location>
</feature>
<feature type="compositionally biased region" description="Polar residues" evidence="1">
    <location>
        <begin position="1"/>
        <end position="17"/>
    </location>
</feature>
<comment type="caution">
    <text evidence="2">The sequence shown here is derived from an EMBL/GenBank/DDBJ whole genome shotgun (WGS) entry which is preliminary data.</text>
</comment>
<reference evidence="2 3" key="1">
    <citation type="submission" date="2016-10" db="EMBL/GenBank/DDBJ databases">
        <title>Genome sequence of the basidiomycete white-rot fungus Trametes pubescens.</title>
        <authorList>
            <person name="Makela M.R."/>
            <person name="Granchi Z."/>
            <person name="Peng M."/>
            <person name="De Vries R.P."/>
            <person name="Grigoriev I."/>
            <person name="Riley R."/>
            <person name="Hilden K."/>
        </authorList>
    </citation>
    <scope>NUCLEOTIDE SEQUENCE [LARGE SCALE GENOMIC DNA]</scope>
    <source>
        <strain evidence="2 3">FBCC735</strain>
    </source>
</reference>
<name>A0A1M2W870_TRAPU</name>
<dbReference type="EMBL" id="MNAD01000020">
    <property type="protein sequence ID" value="OJT15972.1"/>
    <property type="molecule type" value="Genomic_DNA"/>
</dbReference>
<organism evidence="2 3">
    <name type="scientific">Trametes pubescens</name>
    <name type="common">White-rot fungus</name>
    <dbReference type="NCBI Taxonomy" id="154538"/>
    <lineage>
        <taxon>Eukaryota</taxon>
        <taxon>Fungi</taxon>
        <taxon>Dikarya</taxon>
        <taxon>Basidiomycota</taxon>
        <taxon>Agaricomycotina</taxon>
        <taxon>Agaricomycetes</taxon>
        <taxon>Polyporales</taxon>
        <taxon>Polyporaceae</taxon>
        <taxon>Trametes</taxon>
    </lineage>
</organism>
<accession>A0A1M2W870</accession>
<evidence type="ECO:0000256" key="1">
    <source>
        <dbReference type="SAM" id="MobiDB-lite"/>
    </source>
</evidence>
<proteinExistence type="predicted"/>
<dbReference type="AlphaFoldDB" id="A0A1M2W870"/>
<protein>
    <submittedName>
        <fullName evidence="2">Uncharacterized protein</fullName>
    </submittedName>
</protein>
<evidence type="ECO:0000313" key="2">
    <source>
        <dbReference type="EMBL" id="OJT15972.1"/>
    </source>
</evidence>